<dbReference type="AlphaFoldDB" id="X0W116"/>
<accession>X0W116</accession>
<dbReference type="Gene3D" id="3.20.20.370">
    <property type="entry name" value="Glycoside hydrolase/deacetylase"/>
    <property type="match status" value="1"/>
</dbReference>
<dbReference type="InterPro" id="IPR011330">
    <property type="entry name" value="Glyco_hydro/deAcase_b/a-brl"/>
</dbReference>
<organism evidence="1">
    <name type="scientific">marine sediment metagenome</name>
    <dbReference type="NCBI Taxonomy" id="412755"/>
    <lineage>
        <taxon>unclassified sequences</taxon>
        <taxon>metagenomes</taxon>
        <taxon>ecological metagenomes</taxon>
    </lineage>
</organism>
<proteinExistence type="predicted"/>
<comment type="caution">
    <text evidence="1">The sequence shown here is derived from an EMBL/GenBank/DDBJ whole genome shotgun (WGS) entry which is preliminary data.</text>
</comment>
<feature type="non-terminal residue" evidence="1">
    <location>
        <position position="1"/>
    </location>
</feature>
<name>X0W116_9ZZZZ</name>
<dbReference type="EMBL" id="BARS01031339">
    <property type="protein sequence ID" value="GAG17022.1"/>
    <property type="molecule type" value="Genomic_DNA"/>
</dbReference>
<dbReference type="SUPFAM" id="SSF88713">
    <property type="entry name" value="Glycoside hydrolase/deacetylase"/>
    <property type="match status" value="1"/>
</dbReference>
<reference evidence="1" key="1">
    <citation type="journal article" date="2014" name="Front. Microbiol.">
        <title>High frequency of phylogenetically diverse reductive dehalogenase-homologous genes in deep subseafloor sedimentary metagenomes.</title>
        <authorList>
            <person name="Kawai M."/>
            <person name="Futagami T."/>
            <person name="Toyoda A."/>
            <person name="Takaki Y."/>
            <person name="Nishi S."/>
            <person name="Hori S."/>
            <person name="Arai W."/>
            <person name="Tsubouchi T."/>
            <person name="Morono Y."/>
            <person name="Uchiyama I."/>
            <person name="Ito T."/>
            <person name="Fujiyama A."/>
            <person name="Inagaki F."/>
            <person name="Takami H."/>
        </authorList>
    </citation>
    <scope>NUCLEOTIDE SEQUENCE</scope>
    <source>
        <strain evidence="1">Expedition CK06-06</strain>
    </source>
</reference>
<gene>
    <name evidence="1" type="ORF">S01H1_48786</name>
</gene>
<protein>
    <submittedName>
        <fullName evidence="1">Uncharacterized protein</fullName>
    </submittedName>
</protein>
<evidence type="ECO:0000313" key="1">
    <source>
        <dbReference type="EMBL" id="GAG17022.1"/>
    </source>
</evidence>
<dbReference type="GO" id="GO:0005975">
    <property type="term" value="P:carbohydrate metabolic process"/>
    <property type="evidence" value="ECO:0007669"/>
    <property type="project" value="InterPro"/>
</dbReference>
<sequence>DFRHPEDSYIWMTWNNHPNKKPYLQIDNEELINYGEPVYEYEKSLETKRYFPDDNLTKYLIDYLKEKGIDKFNRTAGWKDKLLKIYESYKRENKLDEKFETEKEYIKRIKYELKKSKEIIEKKLKIGVKFLCWPGGGVTQQAIEIASESGYISSTIARDIKNNERKKLKNTYGENYSRINRRGCELYWNGIAGYDSNIKYKNGFQFILSLYNFQEKKIIAQTSKMIFAGITGLYKFAYFLKR</sequence>